<accession>L8H315</accession>
<proteinExistence type="predicted"/>
<dbReference type="EMBL" id="KB007939">
    <property type="protein sequence ID" value="ELR19093.1"/>
    <property type="molecule type" value="Genomic_DNA"/>
</dbReference>
<protein>
    <recommendedName>
        <fullName evidence="4">Transmembrane protein</fullName>
    </recommendedName>
</protein>
<keyword evidence="1" id="KW-0812">Transmembrane</keyword>
<sequence length="144" mass="16032">MAYGTYALTQYEAKKQTGEFVGSSDTVTKVAIGLGAFCVVTTPLFTWASTRRAVRRLWAVPRSANTNVASALRVETHSFFGGPGKTTDVQISEIVPVGHINPAERLVRFQLRDNKLFVMTRDRGEFHNEEALQRLLNNKPVTFS</sequence>
<keyword evidence="3" id="KW-1185">Reference proteome</keyword>
<dbReference type="VEuPathDB" id="AmoebaDB:ACA1_237430"/>
<reference evidence="2 3" key="1">
    <citation type="journal article" date="2013" name="Genome Biol.">
        <title>Genome of Acanthamoeba castellanii highlights extensive lateral gene transfer and early evolution of tyrosine kinase signaling.</title>
        <authorList>
            <person name="Clarke M."/>
            <person name="Lohan A.J."/>
            <person name="Liu B."/>
            <person name="Lagkouvardos I."/>
            <person name="Roy S."/>
            <person name="Zafar N."/>
            <person name="Bertelli C."/>
            <person name="Schilde C."/>
            <person name="Kianianmomeni A."/>
            <person name="Burglin T.R."/>
            <person name="Frech C."/>
            <person name="Turcotte B."/>
            <person name="Kopec K.O."/>
            <person name="Synnott J.M."/>
            <person name="Choo C."/>
            <person name="Paponov I."/>
            <person name="Finkler A."/>
            <person name="Soon Heng Tan C."/>
            <person name="Hutchins A.P."/>
            <person name="Weinmeier T."/>
            <person name="Rattei T."/>
            <person name="Chu J.S."/>
            <person name="Gimenez G."/>
            <person name="Irimia M."/>
            <person name="Rigden D.J."/>
            <person name="Fitzpatrick D.A."/>
            <person name="Lorenzo-Morales J."/>
            <person name="Bateman A."/>
            <person name="Chiu C.H."/>
            <person name="Tang P."/>
            <person name="Hegemann P."/>
            <person name="Fromm H."/>
            <person name="Raoult D."/>
            <person name="Greub G."/>
            <person name="Miranda-Saavedra D."/>
            <person name="Chen N."/>
            <person name="Nash P."/>
            <person name="Ginger M.L."/>
            <person name="Horn M."/>
            <person name="Schaap P."/>
            <person name="Caler L."/>
            <person name="Loftus B."/>
        </authorList>
    </citation>
    <scope>NUCLEOTIDE SEQUENCE [LARGE SCALE GENOMIC DNA]</scope>
    <source>
        <strain evidence="2 3">Neff</strain>
    </source>
</reference>
<dbReference type="AlphaFoldDB" id="L8H315"/>
<evidence type="ECO:0000313" key="3">
    <source>
        <dbReference type="Proteomes" id="UP000011083"/>
    </source>
</evidence>
<dbReference type="Proteomes" id="UP000011083">
    <property type="component" value="Unassembled WGS sequence"/>
</dbReference>
<keyword evidence="1" id="KW-0472">Membrane</keyword>
<evidence type="ECO:0000256" key="1">
    <source>
        <dbReference type="SAM" id="Phobius"/>
    </source>
</evidence>
<dbReference type="Pfam" id="PF06979">
    <property type="entry name" value="TMEM70"/>
    <property type="match status" value="1"/>
</dbReference>
<dbReference type="KEGG" id="acan:ACA1_237430"/>
<evidence type="ECO:0008006" key="4">
    <source>
        <dbReference type="Google" id="ProtNLM"/>
    </source>
</evidence>
<dbReference type="InterPro" id="IPR045325">
    <property type="entry name" value="TMEM70/TMEM186/TMEM223"/>
</dbReference>
<keyword evidence="1" id="KW-1133">Transmembrane helix</keyword>
<evidence type="ECO:0000313" key="2">
    <source>
        <dbReference type="EMBL" id="ELR19093.1"/>
    </source>
</evidence>
<name>L8H315_ACACF</name>
<organism evidence="2 3">
    <name type="scientific">Acanthamoeba castellanii (strain ATCC 30010 / Neff)</name>
    <dbReference type="NCBI Taxonomy" id="1257118"/>
    <lineage>
        <taxon>Eukaryota</taxon>
        <taxon>Amoebozoa</taxon>
        <taxon>Discosea</taxon>
        <taxon>Longamoebia</taxon>
        <taxon>Centramoebida</taxon>
        <taxon>Acanthamoebidae</taxon>
        <taxon>Acanthamoeba</taxon>
    </lineage>
</organism>
<dbReference type="RefSeq" id="XP_004341157.1">
    <property type="nucleotide sequence ID" value="XM_004341109.1"/>
</dbReference>
<dbReference type="GeneID" id="14919865"/>
<gene>
    <name evidence="2" type="ORF">ACA1_237430</name>
</gene>
<feature type="transmembrane region" description="Helical" evidence="1">
    <location>
        <begin position="30"/>
        <end position="48"/>
    </location>
</feature>